<organism evidence="1 2">
    <name type="scientific">Halocaridina rubra</name>
    <name type="common">Hawaiian red shrimp</name>
    <dbReference type="NCBI Taxonomy" id="373956"/>
    <lineage>
        <taxon>Eukaryota</taxon>
        <taxon>Metazoa</taxon>
        <taxon>Ecdysozoa</taxon>
        <taxon>Arthropoda</taxon>
        <taxon>Crustacea</taxon>
        <taxon>Multicrustacea</taxon>
        <taxon>Malacostraca</taxon>
        <taxon>Eumalacostraca</taxon>
        <taxon>Eucarida</taxon>
        <taxon>Decapoda</taxon>
        <taxon>Pleocyemata</taxon>
        <taxon>Caridea</taxon>
        <taxon>Atyoidea</taxon>
        <taxon>Atyidae</taxon>
        <taxon>Halocaridina</taxon>
    </lineage>
</organism>
<keyword evidence="2" id="KW-1185">Reference proteome</keyword>
<protein>
    <submittedName>
        <fullName evidence="1">Uncharacterized protein</fullName>
    </submittedName>
</protein>
<dbReference type="EMBL" id="JAXCGZ010020854">
    <property type="protein sequence ID" value="KAK7065207.1"/>
    <property type="molecule type" value="Genomic_DNA"/>
</dbReference>
<feature type="non-terminal residue" evidence="1">
    <location>
        <position position="1"/>
    </location>
</feature>
<gene>
    <name evidence="1" type="ORF">SK128_027299</name>
</gene>
<evidence type="ECO:0000313" key="1">
    <source>
        <dbReference type="EMBL" id="KAK7065207.1"/>
    </source>
</evidence>
<evidence type="ECO:0000313" key="2">
    <source>
        <dbReference type="Proteomes" id="UP001381693"/>
    </source>
</evidence>
<comment type="caution">
    <text evidence="1">The sequence shown here is derived from an EMBL/GenBank/DDBJ whole genome shotgun (WGS) entry which is preliminary data.</text>
</comment>
<dbReference type="AlphaFoldDB" id="A0AAN8WHI4"/>
<reference evidence="1 2" key="1">
    <citation type="submission" date="2023-11" db="EMBL/GenBank/DDBJ databases">
        <title>Halocaridina rubra genome assembly.</title>
        <authorList>
            <person name="Smith C."/>
        </authorList>
    </citation>
    <scope>NUCLEOTIDE SEQUENCE [LARGE SCALE GENOMIC DNA]</scope>
    <source>
        <strain evidence="1">EP-1</strain>
        <tissue evidence="1">Whole</tissue>
    </source>
</reference>
<sequence length="80" mass="9002">YHTVSVLRVMKEHMRKVFEESSVSVAEAIIIYRKSKLGFPNLRSSYSLEVRDVISEGVPKSGLRSLSDESRVIIQPTAGH</sequence>
<accession>A0AAN8WHI4</accession>
<dbReference type="Proteomes" id="UP001381693">
    <property type="component" value="Unassembled WGS sequence"/>
</dbReference>
<name>A0AAN8WHI4_HALRR</name>
<proteinExistence type="predicted"/>